<dbReference type="PROSITE" id="PS00059">
    <property type="entry name" value="ADH_ZINC"/>
    <property type="match status" value="1"/>
</dbReference>
<dbReference type="EC" id="1.1.1.4" evidence="6"/>
<sequence>MGMRAAVIKGPNTAAVVRLPHPEPGPSEVLVGVDYVGLCGTDLELLHGTSQYLTDGRSAFPHRFGHEWVGTVRAVGEQVTDLAPGAVVTGCTMLCCQSCRACASGRRNLCSALKEVGLYGWAGAAAELLVMPRPAVVSLGGGHSQPAHVLIEPLVTVLEALEVATLAPGDEVLVTGAGTIGSLAVAVLSRYPVLVDVVEPGPNIGHLPVDSYRKRFTGIDQVTGRYDVVFECSGAPGVLGAAMRLLHAGGQCLVVGVSPSPEEVDPGLLALHGIRISGVRHGVDHYARAVALFGELHDSLAALIDEVVPLAEVGRAFDRLAARRDRPKVVLGIAERSQR</sequence>
<dbReference type="EC" id="1.1.1.-" evidence="6"/>
<dbReference type="RefSeq" id="WP_228102869.1">
    <property type="nucleotide sequence ID" value="NZ_AP017900.1"/>
</dbReference>
<evidence type="ECO:0000256" key="1">
    <source>
        <dbReference type="ARBA" id="ARBA00001947"/>
    </source>
</evidence>
<dbReference type="Gene3D" id="3.40.50.720">
    <property type="entry name" value="NAD(P)-binding Rossmann-like Domain"/>
    <property type="match status" value="2"/>
</dbReference>
<dbReference type="EC" id="1.1.1.303" evidence="6"/>
<dbReference type="Gene3D" id="3.90.180.10">
    <property type="entry name" value="Medium-chain alcohol dehydrogenases, catalytic domain"/>
    <property type="match status" value="2"/>
</dbReference>
<dbReference type="InterPro" id="IPR050129">
    <property type="entry name" value="Zn_alcohol_dh"/>
</dbReference>
<evidence type="ECO:0000256" key="3">
    <source>
        <dbReference type="ARBA" id="ARBA00022833"/>
    </source>
</evidence>
<dbReference type="InterPro" id="IPR002328">
    <property type="entry name" value="ADH_Zn_CS"/>
</dbReference>
<dbReference type="GO" id="GO:0000721">
    <property type="term" value="F:(R,R)-butanediol dehydrogenase activity"/>
    <property type="evidence" value="ECO:0007669"/>
    <property type="project" value="UniProtKB-EC"/>
</dbReference>
<dbReference type="KEGG" id="nsr:NS506_05942"/>
<proteinExistence type="predicted"/>
<name>A0ABC8B0B4_9NOCA</name>
<evidence type="ECO:0000256" key="4">
    <source>
        <dbReference type="ARBA" id="ARBA00023002"/>
    </source>
</evidence>
<keyword evidence="4 6" id="KW-0560">Oxidoreductase</keyword>
<dbReference type="EMBL" id="CP017839">
    <property type="protein sequence ID" value="APA99978.1"/>
    <property type="molecule type" value="Genomic_DNA"/>
</dbReference>
<dbReference type="GO" id="GO:0052587">
    <property type="term" value="F:diacetyl reductase ((R)-acetoin forming) (NAD+) activity"/>
    <property type="evidence" value="ECO:0007669"/>
    <property type="project" value="UniProtKB-EC"/>
</dbReference>
<dbReference type="InterPro" id="IPR036291">
    <property type="entry name" value="NAD(P)-bd_dom_sf"/>
</dbReference>
<evidence type="ECO:0000259" key="5">
    <source>
        <dbReference type="SMART" id="SM00829"/>
    </source>
</evidence>
<keyword evidence="2" id="KW-0479">Metal-binding</keyword>
<gene>
    <name evidence="6" type="primary">butB</name>
    <name evidence="6" type="ORF">NS506_05942</name>
</gene>
<dbReference type="AlphaFoldDB" id="A0ABC8B0B4"/>
<accession>A0ABC8B0B4</accession>
<dbReference type="Proteomes" id="UP000180166">
    <property type="component" value="Chromosome"/>
</dbReference>
<dbReference type="SUPFAM" id="SSF50129">
    <property type="entry name" value="GroES-like"/>
    <property type="match status" value="1"/>
</dbReference>
<dbReference type="PANTHER" id="PTHR43401:SF2">
    <property type="entry name" value="L-THREONINE 3-DEHYDROGENASE"/>
    <property type="match status" value="1"/>
</dbReference>
<dbReference type="Pfam" id="PF16912">
    <property type="entry name" value="Glu_dehyd_C"/>
    <property type="match status" value="1"/>
</dbReference>
<dbReference type="InterPro" id="IPR031640">
    <property type="entry name" value="Glu_dehyd_C"/>
</dbReference>
<dbReference type="GO" id="GO:0046872">
    <property type="term" value="F:metal ion binding"/>
    <property type="evidence" value="ECO:0007669"/>
    <property type="project" value="UniProtKB-KW"/>
</dbReference>
<evidence type="ECO:0000313" key="7">
    <source>
        <dbReference type="Proteomes" id="UP000180166"/>
    </source>
</evidence>
<comment type="cofactor">
    <cofactor evidence="1">
        <name>Zn(2+)</name>
        <dbReference type="ChEBI" id="CHEBI:29105"/>
    </cofactor>
</comment>
<reference evidence="6 7" key="1">
    <citation type="submission" date="2016-10" db="EMBL/GenBank/DDBJ databases">
        <title>Genome sequence of Nocardia seriolae strain EM150506, isolated from Anguila japonica.</title>
        <authorList>
            <person name="Han H.-J."/>
        </authorList>
    </citation>
    <scope>NUCLEOTIDE SEQUENCE [LARGE SCALE GENOMIC DNA]</scope>
    <source>
        <strain evidence="6 7">EM150506</strain>
    </source>
</reference>
<dbReference type="SUPFAM" id="SSF51735">
    <property type="entry name" value="NAD(P)-binding Rossmann-fold domains"/>
    <property type="match status" value="1"/>
</dbReference>
<evidence type="ECO:0000256" key="2">
    <source>
        <dbReference type="ARBA" id="ARBA00022723"/>
    </source>
</evidence>
<feature type="domain" description="Enoyl reductase (ER)" evidence="5">
    <location>
        <begin position="10"/>
        <end position="331"/>
    </location>
</feature>
<dbReference type="InterPro" id="IPR011032">
    <property type="entry name" value="GroES-like_sf"/>
</dbReference>
<dbReference type="SMART" id="SM00829">
    <property type="entry name" value="PKS_ER"/>
    <property type="match status" value="1"/>
</dbReference>
<protein>
    <submittedName>
        <fullName evidence="6">L-threonine 3-dehydrogenase</fullName>
        <ecNumber evidence="6">1.1.1.-</ecNumber>
        <ecNumber evidence="6">1.1.1.303</ecNumber>
        <ecNumber evidence="6">1.1.1.4</ecNumber>
    </submittedName>
</protein>
<evidence type="ECO:0000313" key="6">
    <source>
        <dbReference type="EMBL" id="APA99978.1"/>
    </source>
</evidence>
<dbReference type="InterPro" id="IPR020843">
    <property type="entry name" value="ER"/>
</dbReference>
<dbReference type="GeneID" id="93376445"/>
<dbReference type="PANTHER" id="PTHR43401">
    <property type="entry name" value="L-THREONINE 3-DEHYDROGENASE"/>
    <property type="match status" value="1"/>
</dbReference>
<organism evidence="6 7">
    <name type="scientific">Nocardia seriolae</name>
    <dbReference type="NCBI Taxonomy" id="37332"/>
    <lineage>
        <taxon>Bacteria</taxon>
        <taxon>Bacillati</taxon>
        <taxon>Actinomycetota</taxon>
        <taxon>Actinomycetes</taxon>
        <taxon>Mycobacteriales</taxon>
        <taxon>Nocardiaceae</taxon>
        <taxon>Nocardia</taxon>
    </lineage>
</organism>
<keyword evidence="3" id="KW-0862">Zinc</keyword>
<dbReference type="InterPro" id="IPR013154">
    <property type="entry name" value="ADH-like_N"/>
</dbReference>
<dbReference type="Pfam" id="PF08240">
    <property type="entry name" value="ADH_N"/>
    <property type="match status" value="1"/>
</dbReference>